<dbReference type="GO" id="GO:0032259">
    <property type="term" value="P:methylation"/>
    <property type="evidence" value="ECO:0007669"/>
    <property type="project" value="UniProtKB-KW"/>
</dbReference>
<evidence type="ECO:0000259" key="1">
    <source>
        <dbReference type="Pfam" id="PF08241"/>
    </source>
</evidence>
<dbReference type="HOGENOM" id="CLU_1037117_0_0_6"/>
<gene>
    <name evidence="2" type="ORF">KT71_12280</name>
</gene>
<dbReference type="SUPFAM" id="SSF53335">
    <property type="entry name" value="S-adenosyl-L-methionine-dependent methyltransferases"/>
    <property type="match status" value="1"/>
</dbReference>
<dbReference type="CDD" id="cd02440">
    <property type="entry name" value="AdoMet_MTases"/>
    <property type="match status" value="1"/>
</dbReference>
<protein>
    <submittedName>
        <fullName evidence="2">Methylase involved in ubiquinone/menaquinone biosynthesis</fullName>
    </submittedName>
</protein>
<keyword evidence="2" id="KW-0830">Ubiquinone</keyword>
<accession>A4AAG0</accession>
<dbReference type="Gene3D" id="3.40.50.150">
    <property type="entry name" value="Vaccinia Virus protein VP39"/>
    <property type="match status" value="1"/>
</dbReference>
<feature type="domain" description="Methyltransferase type 11" evidence="1">
    <location>
        <begin position="110"/>
        <end position="157"/>
    </location>
</feature>
<dbReference type="eggNOG" id="COG2226">
    <property type="taxonomic scope" value="Bacteria"/>
</dbReference>
<keyword evidence="2" id="KW-0489">Methyltransferase</keyword>
<keyword evidence="3" id="KW-1185">Reference proteome</keyword>
<keyword evidence="2" id="KW-0808">Transferase</keyword>
<sequence length="268" mass="31233">MKTLEYRLKGLRAPLYRIWHRKQQFFECPVCGFSGPFLKKHQRLHAKCPKCGEAERVRLQALVLQLLLSNRVCDHQSVLHVAPENALRKQLDQTFGNYVSADLNRRDVDHRFDIQDIPFEDESFDLVFASHVLEYPDDDVRAIKEIRRILRPDGIAILPIPIIHEQTKDLAQRDPSTRLMHEPGLDYIERMAPYFSDVRVFSSDDFPSKHQLHVYEGARADKHPLSVGKGGAKIGCRFVPFRLLYMSRCRFPFRCLKSFKILIMALSF</sequence>
<dbReference type="Pfam" id="PF08241">
    <property type="entry name" value="Methyltransf_11"/>
    <property type="match status" value="1"/>
</dbReference>
<evidence type="ECO:0000313" key="3">
    <source>
        <dbReference type="Proteomes" id="UP000019205"/>
    </source>
</evidence>
<dbReference type="STRING" id="314285.KT71_12280"/>
<dbReference type="Proteomes" id="UP000019205">
    <property type="component" value="Chromosome"/>
</dbReference>
<dbReference type="AlphaFoldDB" id="A4AAG0"/>
<reference evidence="2 3" key="2">
    <citation type="journal article" date="2009" name="PLoS ONE">
        <title>The photosynthetic apparatus and its regulation in the aerobic gammaproteobacterium Congregibacter litoralis gen. nov., sp. nov.</title>
        <authorList>
            <person name="Spring S."/>
            <person name="Lunsdorf H."/>
            <person name="Fuchs B.M."/>
            <person name="Tindall B.J."/>
        </authorList>
    </citation>
    <scope>NUCLEOTIDE SEQUENCE [LARGE SCALE GENOMIC DNA]</scope>
    <source>
        <strain evidence="2">KT71</strain>
    </source>
</reference>
<dbReference type="GO" id="GO:0008757">
    <property type="term" value="F:S-adenosylmethionine-dependent methyltransferase activity"/>
    <property type="evidence" value="ECO:0007669"/>
    <property type="project" value="InterPro"/>
</dbReference>
<organism evidence="2 3">
    <name type="scientific">Congregibacter litoralis KT71</name>
    <dbReference type="NCBI Taxonomy" id="314285"/>
    <lineage>
        <taxon>Bacteria</taxon>
        <taxon>Pseudomonadati</taxon>
        <taxon>Pseudomonadota</taxon>
        <taxon>Gammaproteobacteria</taxon>
        <taxon>Cellvibrionales</taxon>
        <taxon>Halieaceae</taxon>
        <taxon>Congregibacter</taxon>
    </lineage>
</organism>
<evidence type="ECO:0000313" key="2">
    <source>
        <dbReference type="EMBL" id="EAQ97037.2"/>
    </source>
</evidence>
<dbReference type="InterPro" id="IPR013216">
    <property type="entry name" value="Methyltransf_11"/>
</dbReference>
<comment type="caution">
    <text evidence="2">The sequence shown here is derived from an EMBL/GenBank/DDBJ whole genome shotgun (WGS) entry which is preliminary data.</text>
</comment>
<proteinExistence type="predicted"/>
<reference evidence="2 3" key="1">
    <citation type="journal article" date="2007" name="Proc. Natl. Acad. Sci. U.S.A.">
        <title>Characterization of a marine gammaproteobacterium capable of aerobic anoxygenic photosynthesis.</title>
        <authorList>
            <person name="Fuchs B.M."/>
            <person name="Spring S."/>
            <person name="Teeling H."/>
            <person name="Quast C."/>
            <person name="Wulf J."/>
            <person name="Schattenhofer M."/>
            <person name="Yan S."/>
            <person name="Ferriera S."/>
            <person name="Johnson J."/>
            <person name="Glockner F.O."/>
            <person name="Amann R."/>
        </authorList>
    </citation>
    <scope>NUCLEOTIDE SEQUENCE [LARGE SCALE GENOMIC DNA]</scope>
    <source>
        <strain evidence="2">KT71</strain>
    </source>
</reference>
<dbReference type="EMBL" id="AAOA02000003">
    <property type="protein sequence ID" value="EAQ97037.2"/>
    <property type="molecule type" value="Genomic_DNA"/>
</dbReference>
<dbReference type="InterPro" id="IPR029063">
    <property type="entry name" value="SAM-dependent_MTases_sf"/>
</dbReference>
<name>A4AAG0_9GAMM</name>